<name>A0A7M5UXZ7_9CNID</name>
<dbReference type="RefSeq" id="XP_066925679.1">
    <property type="nucleotide sequence ID" value="XM_067069578.1"/>
</dbReference>
<feature type="domain" description="SET" evidence="9">
    <location>
        <begin position="221"/>
        <end position="338"/>
    </location>
</feature>
<organism evidence="10 11">
    <name type="scientific">Clytia hemisphaerica</name>
    <dbReference type="NCBI Taxonomy" id="252671"/>
    <lineage>
        <taxon>Eukaryota</taxon>
        <taxon>Metazoa</taxon>
        <taxon>Cnidaria</taxon>
        <taxon>Hydrozoa</taxon>
        <taxon>Hydroidolina</taxon>
        <taxon>Leptothecata</taxon>
        <taxon>Obeliida</taxon>
        <taxon>Clytiidae</taxon>
        <taxon>Clytia</taxon>
    </lineage>
</organism>
<feature type="compositionally biased region" description="Pro residues" evidence="7">
    <location>
        <begin position="38"/>
        <end position="58"/>
    </location>
</feature>
<dbReference type="GO" id="GO:0005634">
    <property type="term" value="C:nucleus"/>
    <property type="evidence" value="ECO:0007669"/>
    <property type="project" value="TreeGrafter"/>
</dbReference>
<dbReference type="SMART" id="SM00355">
    <property type="entry name" value="ZnF_C2H2"/>
    <property type="match status" value="3"/>
</dbReference>
<feature type="compositionally biased region" description="Basic and acidic residues" evidence="7">
    <location>
        <begin position="532"/>
        <end position="541"/>
    </location>
</feature>
<keyword evidence="3" id="KW-0862">Zinc</keyword>
<dbReference type="SMART" id="SM00317">
    <property type="entry name" value="SET"/>
    <property type="match status" value="1"/>
</dbReference>
<evidence type="ECO:0000256" key="5">
    <source>
        <dbReference type="ARBA" id="ARBA00023163"/>
    </source>
</evidence>
<evidence type="ECO:0000259" key="9">
    <source>
        <dbReference type="PROSITE" id="PS50280"/>
    </source>
</evidence>
<feature type="region of interest" description="Disordered" evidence="7">
    <location>
        <begin position="1"/>
        <end position="82"/>
    </location>
</feature>
<dbReference type="PROSITE" id="PS50157">
    <property type="entry name" value="ZINC_FINGER_C2H2_2"/>
    <property type="match status" value="2"/>
</dbReference>
<feature type="compositionally biased region" description="Polar residues" evidence="7">
    <location>
        <begin position="448"/>
        <end position="466"/>
    </location>
</feature>
<feature type="region of interest" description="Disordered" evidence="7">
    <location>
        <begin position="98"/>
        <end position="127"/>
    </location>
</feature>
<protein>
    <submittedName>
        <fullName evidence="10">Uncharacterized protein</fullName>
    </submittedName>
</protein>
<feature type="region of interest" description="Disordered" evidence="7">
    <location>
        <begin position="359"/>
        <end position="541"/>
    </location>
</feature>
<dbReference type="SUPFAM" id="SSF57667">
    <property type="entry name" value="beta-beta-alpha zinc fingers"/>
    <property type="match status" value="1"/>
</dbReference>
<feature type="domain" description="C2H2-type" evidence="8">
    <location>
        <begin position="725"/>
        <end position="752"/>
    </location>
</feature>
<keyword evidence="4" id="KW-0805">Transcription regulation</keyword>
<feature type="domain" description="C2H2-type" evidence="8">
    <location>
        <begin position="806"/>
        <end position="835"/>
    </location>
</feature>
<keyword evidence="1" id="KW-0479">Metal-binding</keyword>
<reference evidence="10" key="1">
    <citation type="submission" date="2021-01" db="UniProtKB">
        <authorList>
            <consortium name="EnsemblMetazoa"/>
        </authorList>
    </citation>
    <scope>IDENTIFICATION</scope>
</reference>
<dbReference type="InterPro" id="IPR013087">
    <property type="entry name" value="Znf_C2H2_type"/>
</dbReference>
<proteinExistence type="predicted"/>
<feature type="compositionally biased region" description="Basic and acidic residues" evidence="7">
    <location>
        <begin position="505"/>
        <end position="522"/>
    </location>
</feature>
<dbReference type="FunFam" id="3.30.160.60:FF:000446">
    <property type="entry name" value="Zinc finger protein"/>
    <property type="match status" value="1"/>
</dbReference>
<evidence type="ECO:0000313" key="10">
    <source>
        <dbReference type="EnsemblMetazoa" id="CLYHEMP000088.1"/>
    </source>
</evidence>
<evidence type="ECO:0000256" key="4">
    <source>
        <dbReference type="ARBA" id="ARBA00023015"/>
    </source>
</evidence>
<dbReference type="InterPro" id="IPR036236">
    <property type="entry name" value="Znf_C2H2_sf"/>
</dbReference>
<keyword evidence="11" id="KW-1185">Reference proteome</keyword>
<dbReference type="GO" id="GO:0008270">
    <property type="term" value="F:zinc ion binding"/>
    <property type="evidence" value="ECO:0007669"/>
    <property type="project" value="UniProtKB-KW"/>
</dbReference>
<keyword evidence="2 6" id="KW-0863">Zinc-finger</keyword>
<sequence>MDAREIVLPPNTQSSAAGNAHRPWPAKHHPGPHEGQIPIPPGSLPATSKPPMPNPPAGAVPTHTAHWNSGGHPSREGASSTSDRAADIMLLKQEASPRFQPYRHHHATPPGGPPTSTTGGHNVRPKKFPKFTAKDIERYLYGRQEMKIVNIEETKEKQTACGPKENGVKSEDKNKPAKWCDLCQEIRFGECPEHGPLTAQRDSINLQGPKSYAISTFPDEVGLCVSTIPMSGYGVFARLFIPLGTWIGPYEGKKISVDDGMKMVGKGEGNFLWEIHENGRLSAFLDASDEKTSSWMRFIQCARHKGEQNLFVFQYYGSIYYRAFKDITVGEELLAWYDDKYPQYCGIPYEMSDFASYLTETGQIPPGDGPPKGGNPAEFDRHHPPLSEEGYPPHNPHHYHHPRSGGSHLIQGPGSKPKTGGDKHRSEVSKHPPKHGPKEYPHALAQPPTLSQAPHGTDSRFITSASGKAPPKQHPHMSLARFSPRPGSASFRRTEHAHNSMLRSMSEDDLRHKPPKHHEGARPHGARHRPHFDREHHEHHPPEHMIPHGAPPHFMVHQGGPHGTPQPHTSPVTNYSPLRPVMSITPLDRSKGSRDDLNKLQGAGGHPEKGFYEKHSSEYILEHERMLHLHDQALHGERGPKNGRMPPYGGQDSGPEMRHIGRKFTHKQSFDSPMVGEGVEKHLHYPPNTCTRCQITIPDPREFHEHMMSHRERDGNPSMSERPPFWCGLCARSFSSATSLKNHMKMHDKGQPPPGSPVTVAKNMPTGVPLPPGGSTLSSGGMPPPQGGELLPPVHATKDLNATKPTDCMKCGKTFTKSSDFAKHLATPGECVPHT</sequence>
<evidence type="ECO:0000256" key="3">
    <source>
        <dbReference type="ARBA" id="ARBA00022833"/>
    </source>
</evidence>
<evidence type="ECO:0000313" key="11">
    <source>
        <dbReference type="Proteomes" id="UP000594262"/>
    </source>
</evidence>
<dbReference type="PANTHER" id="PTHR16515:SF22">
    <property type="entry name" value="HISTONE-LYSINE N-METHYLTRANSFERASE PRDM6-RELATED"/>
    <property type="match status" value="1"/>
</dbReference>
<dbReference type="EnsemblMetazoa" id="CLYHEMT000088.1">
    <property type="protein sequence ID" value="CLYHEMP000088.1"/>
    <property type="gene ID" value="CLYHEMG000088"/>
</dbReference>
<dbReference type="Gene3D" id="3.30.160.60">
    <property type="entry name" value="Classic Zinc Finger"/>
    <property type="match status" value="1"/>
</dbReference>
<accession>A0A7M5UXZ7</accession>
<evidence type="ECO:0000259" key="8">
    <source>
        <dbReference type="PROSITE" id="PS50157"/>
    </source>
</evidence>
<evidence type="ECO:0000256" key="7">
    <source>
        <dbReference type="SAM" id="MobiDB-lite"/>
    </source>
</evidence>
<dbReference type="PROSITE" id="PS00028">
    <property type="entry name" value="ZINC_FINGER_C2H2_1"/>
    <property type="match status" value="1"/>
</dbReference>
<dbReference type="Pfam" id="PF13894">
    <property type="entry name" value="zf-C2H2_4"/>
    <property type="match status" value="1"/>
</dbReference>
<dbReference type="InterPro" id="IPR050331">
    <property type="entry name" value="Zinc_finger"/>
</dbReference>
<feature type="compositionally biased region" description="Basic and acidic residues" evidence="7">
    <location>
        <begin position="419"/>
        <end position="441"/>
    </location>
</feature>
<dbReference type="AlphaFoldDB" id="A0A7M5UXZ7"/>
<dbReference type="InterPro" id="IPR046341">
    <property type="entry name" value="SET_dom_sf"/>
</dbReference>
<dbReference type="InterPro" id="IPR001214">
    <property type="entry name" value="SET_dom"/>
</dbReference>
<dbReference type="SUPFAM" id="SSF82199">
    <property type="entry name" value="SET domain"/>
    <property type="match status" value="1"/>
</dbReference>
<dbReference type="Pfam" id="PF21549">
    <property type="entry name" value="PRDM2_PR"/>
    <property type="match status" value="1"/>
</dbReference>
<dbReference type="PROSITE" id="PS50280">
    <property type="entry name" value="SET"/>
    <property type="match status" value="1"/>
</dbReference>
<dbReference type="OrthoDB" id="7734462at2759"/>
<dbReference type="GO" id="GO:0010468">
    <property type="term" value="P:regulation of gene expression"/>
    <property type="evidence" value="ECO:0007669"/>
    <property type="project" value="TreeGrafter"/>
</dbReference>
<keyword evidence="5" id="KW-0804">Transcription</keyword>
<evidence type="ECO:0000256" key="1">
    <source>
        <dbReference type="ARBA" id="ARBA00022723"/>
    </source>
</evidence>
<dbReference type="PANTHER" id="PTHR16515">
    <property type="entry name" value="PR DOMAIN ZINC FINGER PROTEIN"/>
    <property type="match status" value="1"/>
</dbReference>
<dbReference type="Pfam" id="PF00096">
    <property type="entry name" value="zf-C2H2"/>
    <property type="match status" value="1"/>
</dbReference>
<dbReference type="Proteomes" id="UP000594262">
    <property type="component" value="Unplaced"/>
</dbReference>
<dbReference type="Gene3D" id="2.170.270.10">
    <property type="entry name" value="SET domain"/>
    <property type="match status" value="1"/>
</dbReference>
<dbReference type="GeneID" id="136813060"/>
<evidence type="ECO:0000256" key="6">
    <source>
        <dbReference type="PROSITE-ProRule" id="PRU00042"/>
    </source>
</evidence>
<evidence type="ECO:0000256" key="2">
    <source>
        <dbReference type="ARBA" id="ARBA00022771"/>
    </source>
</evidence>